<proteinExistence type="predicted"/>
<evidence type="ECO:0000313" key="2">
    <source>
        <dbReference type="Proteomes" id="UP000887159"/>
    </source>
</evidence>
<reference evidence="1" key="1">
    <citation type="submission" date="2020-08" db="EMBL/GenBank/DDBJ databases">
        <title>Multicomponent nature underlies the extraordinary mechanical properties of spider dragline silk.</title>
        <authorList>
            <person name="Kono N."/>
            <person name="Nakamura H."/>
            <person name="Mori M."/>
            <person name="Yoshida Y."/>
            <person name="Ohtoshi R."/>
            <person name="Malay A.D."/>
            <person name="Moran D.A.P."/>
            <person name="Tomita M."/>
            <person name="Numata K."/>
            <person name="Arakawa K."/>
        </authorList>
    </citation>
    <scope>NUCLEOTIDE SEQUENCE</scope>
</reference>
<protein>
    <submittedName>
        <fullName evidence="1">Uncharacterized protein</fullName>
    </submittedName>
</protein>
<sequence length="158" mass="17793">MLTFNRRLNKKDLQLGLMVKMKEQNYAVFIMTTTLSVIPISIELKIQKCVKSIISPDLNPIEPEWNAFGEKTNGTITSTIEHPRTETDADRGMGTLTSTVRQSGTECGKTEKYMTLRELQLEVKEKIEEGQLKVIRRESKNNAGVMLTKSITAGLVEC</sequence>
<dbReference type="AlphaFoldDB" id="A0A8X6VIA9"/>
<comment type="caution">
    <text evidence="1">The sequence shown here is derived from an EMBL/GenBank/DDBJ whole genome shotgun (WGS) entry which is preliminary data.</text>
</comment>
<dbReference type="EMBL" id="BMAU01021323">
    <property type="protein sequence ID" value="GFY13789.1"/>
    <property type="molecule type" value="Genomic_DNA"/>
</dbReference>
<name>A0A8X6VIA9_TRICX</name>
<organism evidence="1 2">
    <name type="scientific">Trichonephila clavipes</name>
    <name type="common">Golden silk orbweaver</name>
    <name type="synonym">Nephila clavipes</name>
    <dbReference type="NCBI Taxonomy" id="2585209"/>
    <lineage>
        <taxon>Eukaryota</taxon>
        <taxon>Metazoa</taxon>
        <taxon>Ecdysozoa</taxon>
        <taxon>Arthropoda</taxon>
        <taxon>Chelicerata</taxon>
        <taxon>Arachnida</taxon>
        <taxon>Araneae</taxon>
        <taxon>Araneomorphae</taxon>
        <taxon>Entelegynae</taxon>
        <taxon>Araneoidea</taxon>
        <taxon>Nephilidae</taxon>
        <taxon>Trichonephila</taxon>
    </lineage>
</organism>
<gene>
    <name evidence="1" type="ORF">TNCV_4961581</name>
</gene>
<dbReference type="Proteomes" id="UP000887159">
    <property type="component" value="Unassembled WGS sequence"/>
</dbReference>
<keyword evidence="2" id="KW-1185">Reference proteome</keyword>
<accession>A0A8X6VIA9</accession>
<evidence type="ECO:0000313" key="1">
    <source>
        <dbReference type="EMBL" id="GFY13789.1"/>
    </source>
</evidence>